<dbReference type="Proteomes" id="UP000609879">
    <property type="component" value="Unassembled WGS sequence"/>
</dbReference>
<dbReference type="Gene3D" id="1.10.10.60">
    <property type="entry name" value="Homeodomain-like"/>
    <property type="match status" value="1"/>
</dbReference>
<dbReference type="SUPFAM" id="SSF48498">
    <property type="entry name" value="Tetracyclin repressor-like, C-terminal domain"/>
    <property type="match status" value="1"/>
</dbReference>
<dbReference type="PANTHER" id="PTHR30055:SF151">
    <property type="entry name" value="TRANSCRIPTIONAL REGULATORY PROTEIN"/>
    <property type="match status" value="1"/>
</dbReference>
<keyword evidence="2 4" id="KW-0238">DNA-binding</keyword>
<dbReference type="RefSeq" id="WP_203770038.1">
    <property type="nucleotide sequence ID" value="NZ_BAAABO010000029.1"/>
</dbReference>
<dbReference type="InterPro" id="IPR004111">
    <property type="entry name" value="Repressor_TetR_C"/>
</dbReference>
<evidence type="ECO:0000256" key="3">
    <source>
        <dbReference type="ARBA" id="ARBA00023163"/>
    </source>
</evidence>
<evidence type="ECO:0000256" key="2">
    <source>
        <dbReference type="ARBA" id="ARBA00023125"/>
    </source>
</evidence>
<evidence type="ECO:0000313" key="7">
    <source>
        <dbReference type="Proteomes" id="UP000609879"/>
    </source>
</evidence>
<name>A0ABQ3YA11_9ACTN</name>
<keyword evidence="1" id="KW-0805">Transcription regulation</keyword>
<feature type="DNA-binding region" description="H-T-H motif" evidence="4">
    <location>
        <begin position="37"/>
        <end position="56"/>
    </location>
</feature>
<evidence type="ECO:0000256" key="1">
    <source>
        <dbReference type="ARBA" id="ARBA00023015"/>
    </source>
</evidence>
<dbReference type="PROSITE" id="PS50977">
    <property type="entry name" value="HTH_TETR_2"/>
    <property type="match status" value="1"/>
</dbReference>
<dbReference type="InterPro" id="IPR036271">
    <property type="entry name" value="Tet_transcr_reg_TetR-rel_C_sf"/>
</dbReference>
<evidence type="ECO:0000259" key="5">
    <source>
        <dbReference type="PROSITE" id="PS50977"/>
    </source>
</evidence>
<keyword evidence="7" id="KW-1185">Reference proteome</keyword>
<feature type="domain" description="HTH tetR-type" evidence="5">
    <location>
        <begin position="14"/>
        <end position="74"/>
    </location>
</feature>
<protein>
    <submittedName>
        <fullName evidence="6">TetR family transcriptional regulator</fullName>
    </submittedName>
</protein>
<comment type="caution">
    <text evidence="6">The sequence shown here is derived from an EMBL/GenBank/DDBJ whole genome shotgun (WGS) entry which is preliminary data.</text>
</comment>
<dbReference type="Gene3D" id="1.10.357.10">
    <property type="entry name" value="Tetracycline Repressor, domain 2"/>
    <property type="match status" value="1"/>
</dbReference>
<evidence type="ECO:0000313" key="6">
    <source>
        <dbReference type="EMBL" id="GID76843.1"/>
    </source>
</evidence>
<proteinExistence type="predicted"/>
<keyword evidence="3" id="KW-0804">Transcription</keyword>
<gene>
    <name evidence="6" type="ORF">Ade02nite_54840</name>
</gene>
<dbReference type="PANTHER" id="PTHR30055">
    <property type="entry name" value="HTH-TYPE TRANSCRIPTIONAL REGULATOR RUTR"/>
    <property type="match status" value="1"/>
</dbReference>
<dbReference type="InterPro" id="IPR050109">
    <property type="entry name" value="HTH-type_TetR-like_transc_reg"/>
</dbReference>
<reference evidence="6 7" key="1">
    <citation type="submission" date="2021-01" db="EMBL/GenBank/DDBJ databases">
        <title>Whole genome shotgun sequence of Actinoplanes deccanensis NBRC 13994.</title>
        <authorList>
            <person name="Komaki H."/>
            <person name="Tamura T."/>
        </authorList>
    </citation>
    <scope>NUCLEOTIDE SEQUENCE [LARGE SCALE GENOMIC DNA]</scope>
    <source>
        <strain evidence="6 7">NBRC 13994</strain>
    </source>
</reference>
<dbReference type="InterPro" id="IPR009057">
    <property type="entry name" value="Homeodomain-like_sf"/>
</dbReference>
<evidence type="ECO:0000256" key="4">
    <source>
        <dbReference type="PROSITE-ProRule" id="PRU00335"/>
    </source>
</evidence>
<dbReference type="EMBL" id="BOMI01000109">
    <property type="protein sequence ID" value="GID76843.1"/>
    <property type="molecule type" value="Genomic_DNA"/>
</dbReference>
<sequence>MTKTSRSPSPRPAGLTRELIVDAAIRLLDAHGESGLTFRALALELETGHGAIQWHVANKAELLVAATVGALTPALEKPVPGTSAQRAVQAVALGVFDALDAHPWIAAQLFAVPWQPAMVQLWEQLARPLDELGVPDDTLFTAVSTLVSYIVGVASQNARNAHAVAGDRSRDEVLDAVARHWEDVDPAEHPFVRRLAGRLRAHDDRHELLAGLDIILAGLVTGSDGRRRTHRHSLG</sequence>
<organism evidence="6 7">
    <name type="scientific">Paractinoplanes deccanensis</name>
    <dbReference type="NCBI Taxonomy" id="113561"/>
    <lineage>
        <taxon>Bacteria</taxon>
        <taxon>Bacillati</taxon>
        <taxon>Actinomycetota</taxon>
        <taxon>Actinomycetes</taxon>
        <taxon>Micromonosporales</taxon>
        <taxon>Micromonosporaceae</taxon>
        <taxon>Paractinoplanes</taxon>
    </lineage>
</organism>
<dbReference type="Pfam" id="PF02909">
    <property type="entry name" value="TetR_C_1"/>
    <property type="match status" value="1"/>
</dbReference>
<dbReference type="SUPFAM" id="SSF46689">
    <property type="entry name" value="Homeodomain-like"/>
    <property type="match status" value="1"/>
</dbReference>
<dbReference type="InterPro" id="IPR001647">
    <property type="entry name" value="HTH_TetR"/>
</dbReference>
<dbReference type="Pfam" id="PF00440">
    <property type="entry name" value="TetR_N"/>
    <property type="match status" value="1"/>
</dbReference>
<accession>A0ABQ3YA11</accession>